<reference evidence="2" key="1">
    <citation type="journal article" date="2014" name="Front. Microbiol.">
        <title>High frequency of phylogenetically diverse reductive dehalogenase-homologous genes in deep subseafloor sedimentary metagenomes.</title>
        <authorList>
            <person name="Kawai M."/>
            <person name="Futagami T."/>
            <person name="Toyoda A."/>
            <person name="Takaki Y."/>
            <person name="Nishi S."/>
            <person name="Hori S."/>
            <person name="Arai W."/>
            <person name="Tsubouchi T."/>
            <person name="Morono Y."/>
            <person name="Uchiyama I."/>
            <person name="Ito T."/>
            <person name="Fujiyama A."/>
            <person name="Inagaki F."/>
            <person name="Takami H."/>
        </authorList>
    </citation>
    <scope>NUCLEOTIDE SEQUENCE</scope>
    <source>
        <strain evidence="2">Expedition CK06-06</strain>
    </source>
</reference>
<feature type="region of interest" description="Disordered" evidence="1">
    <location>
        <begin position="1"/>
        <end position="20"/>
    </location>
</feature>
<feature type="region of interest" description="Disordered" evidence="1">
    <location>
        <begin position="28"/>
        <end position="55"/>
    </location>
</feature>
<feature type="compositionally biased region" description="Basic and acidic residues" evidence="1">
    <location>
        <begin position="1"/>
        <end position="10"/>
    </location>
</feature>
<protein>
    <submittedName>
        <fullName evidence="2">Uncharacterized protein</fullName>
    </submittedName>
</protein>
<dbReference type="AlphaFoldDB" id="X1RS17"/>
<accession>X1RS17</accession>
<evidence type="ECO:0000313" key="2">
    <source>
        <dbReference type="EMBL" id="GAI83512.1"/>
    </source>
</evidence>
<gene>
    <name evidence="2" type="ORF">S12H4_19385</name>
</gene>
<organism evidence="2">
    <name type="scientific">marine sediment metagenome</name>
    <dbReference type="NCBI Taxonomy" id="412755"/>
    <lineage>
        <taxon>unclassified sequences</taxon>
        <taxon>metagenomes</taxon>
        <taxon>ecological metagenomes</taxon>
    </lineage>
</organism>
<sequence>MNQEHASKEDFELEEAYKPLVGKTLEEVITEGESDDDKKQEKSLARNGSRRIPRK</sequence>
<name>X1RS17_9ZZZZ</name>
<proteinExistence type="predicted"/>
<dbReference type="EMBL" id="BARW01009688">
    <property type="protein sequence ID" value="GAI83512.1"/>
    <property type="molecule type" value="Genomic_DNA"/>
</dbReference>
<comment type="caution">
    <text evidence="2">The sequence shown here is derived from an EMBL/GenBank/DDBJ whole genome shotgun (WGS) entry which is preliminary data.</text>
</comment>
<evidence type="ECO:0000256" key="1">
    <source>
        <dbReference type="SAM" id="MobiDB-lite"/>
    </source>
</evidence>